<dbReference type="Pfam" id="PF04916">
    <property type="entry name" value="Phospholip_B"/>
    <property type="match status" value="1"/>
</dbReference>
<dbReference type="PANTHER" id="PTHR12370">
    <property type="entry name" value="PHOSPHOLIPASE B-RELATED"/>
    <property type="match status" value="1"/>
</dbReference>
<gene>
    <name evidence="8" type="ORF">FOZ63_017138</name>
</gene>
<dbReference type="GO" id="GO:0009395">
    <property type="term" value="P:phospholipid catabolic process"/>
    <property type="evidence" value="ECO:0007669"/>
    <property type="project" value="TreeGrafter"/>
</dbReference>
<comment type="function">
    <text evidence="7">Putative phospholipase.</text>
</comment>
<proteinExistence type="inferred from homology"/>
<keyword evidence="9" id="KW-1185">Reference proteome</keyword>
<name>A0A7J6TC97_PEROL</name>
<dbReference type="GO" id="GO:0005576">
    <property type="term" value="C:extracellular region"/>
    <property type="evidence" value="ECO:0007669"/>
    <property type="project" value="TreeGrafter"/>
</dbReference>
<evidence type="ECO:0000313" key="8">
    <source>
        <dbReference type="EMBL" id="KAF4742036.1"/>
    </source>
</evidence>
<accession>A0A7J6TC97</accession>
<sequence>MLTRGAIVPPLELAVSVSSSMAQWSERLLMKLGVALLCLLWGIQAEAGGRTLDADFPRFVEYLRDRCGMEKVADPEIDTAILDRLSMEADTTGRDDRPWLLWYTTDGKITHPGRSSSSVANATFFPYWERLGWGMLYGGFDTPQEPQERHNKMYAMGYLEGLATAEYLWLFYHLNTERIVGPPGERTPGGTWMKDSYFAPILTNFMEGNHNHQECRLEPDYLQLAQGYYCQLLGLLDGYNRAVGTNSRAKYTPSTSKSILAFLDILAINADGQLPELQQIGLDHQSLGEIRPHKHDEREVLNSLEKASVPQRCSALVKLVRNSAGSVTDVISAHTTWESFPEMVRIMKEISAPMVKQDRTDATLQFSSYPGCISSTDDWVIRPSMWLVSFETTTNIIQPGQFGTPEFTPDFIRILIVVSLSHDTESWKNIMETCDLPSGTYNSQWIVVDYQKVKQAADEKSANLLDGSVMVLETAPGAVENEYGVFESRDMSKHVSENGHFAGFNEAMFPTIRRHLGSDSAPYPQDGRYAVFQQLAPMVHDIATMYSVMQFNEPGNRGSIAPLNADDGGADLKITNLATMKEKGGSWAYSGPPRVQGYSADGRARRNEYVEKKMSDFFESPKARLSWEFPLVLFVAQDQRMCMSERCQPDFMTDPRDLKTIAKNSPTSSINMDAADCAYLCVERE</sequence>
<dbReference type="EC" id="3.1.1.-" evidence="7"/>
<dbReference type="Gene3D" id="3.60.60.30">
    <property type="match status" value="1"/>
</dbReference>
<evidence type="ECO:0000256" key="6">
    <source>
        <dbReference type="ARBA" id="ARBA00023180"/>
    </source>
</evidence>
<keyword evidence="6" id="KW-0325">Glycoprotein</keyword>
<dbReference type="GO" id="GO:0004620">
    <property type="term" value="F:phospholipase activity"/>
    <property type="evidence" value="ECO:0007669"/>
    <property type="project" value="InterPro"/>
</dbReference>
<comment type="similarity">
    <text evidence="1 7">Belongs to the phospholipase B-like family.</text>
</comment>
<protein>
    <recommendedName>
        <fullName evidence="7">Phospholipase B-like</fullName>
        <ecNumber evidence="7">3.1.1.-</ecNumber>
    </recommendedName>
</protein>
<reference evidence="8 9" key="1">
    <citation type="submission" date="2020-04" db="EMBL/GenBank/DDBJ databases">
        <title>Perkinsus olseni comparative genomics.</title>
        <authorList>
            <person name="Bogema D.R."/>
        </authorList>
    </citation>
    <scope>NUCLEOTIDE SEQUENCE [LARGE SCALE GENOMIC DNA]</scope>
    <source>
        <strain evidence="8 9">ATCC PRA-207</strain>
    </source>
</reference>
<keyword evidence="5 7" id="KW-0443">Lipid metabolism</keyword>
<keyword evidence="2" id="KW-0732">Signal</keyword>
<evidence type="ECO:0000256" key="1">
    <source>
        <dbReference type="ARBA" id="ARBA00007835"/>
    </source>
</evidence>
<organism evidence="8 9">
    <name type="scientific">Perkinsus olseni</name>
    <name type="common">Perkinsus atlanticus</name>
    <dbReference type="NCBI Taxonomy" id="32597"/>
    <lineage>
        <taxon>Eukaryota</taxon>
        <taxon>Sar</taxon>
        <taxon>Alveolata</taxon>
        <taxon>Perkinsozoa</taxon>
        <taxon>Perkinsea</taxon>
        <taxon>Perkinsida</taxon>
        <taxon>Perkinsidae</taxon>
        <taxon>Perkinsus</taxon>
    </lineage>
</organism>
<evidence type="ECO:0000313" key="9">
    <source>
        <dbReference type="Proteomes" id="UP000553632"/>
    </source>
</evidence>
<dbReference type="Proteomes" id="UP000553632">
    <property type="component" value="Unassembled WGS sequence"/>
</dbReference>
<evidence type="ECO:0000256" key="2">
    <source>
        <dbReference type="ARBA" id="ARBA00022729"/>
    </source>
</evidence>
<keyword evidence="3 7" id="KW-0378">Hydrolase</keyword>
<evidence type="ECO:0000256" key="7">
    <source>
        <dbReference type="RuleBase" id="RU364138"/>
    </source>
</evidence>
<evidence type="ECO:0000256" key="5">
    <source>
        <dbReference type="ARBA" id="ARBA00023098"/>
    </source>
</evidence>
<evidence type="ECO:0000256" key="4">
    <source>
        <dbReference type="ARBA" id="ARBA00022963"/>
    </source>
</evidence>
<keyword evidence="4 7" id="KW-0442">Lipid degradation</keyword>
<dbReference type="AlphaFoldDB" id="A0A7J6TC97"/>
<dbReference type="EMBL" id="JABANO010012293">
    <property type="protein sequence ID" value="KAF4742036.1"/>
    <property type="molecule type" value="Genomic_DNA"/>
</dbReference>
<comment type="caution">
    <text evidence="8">The sequence shown here is derived from an EMBL/GenBank/DDBJ whole genome shotgun (WGS) entry which is preliminary data.</text>
</comment>
<dbReference type="InterPro" id="IPR007000">
    <property type="entry name" value="PLipase_B-like"/>
</dbReference>
<evidence type="ECO:0000256" key="3">
    <source>
        <dbReference type="ARBA" id="ARBA00022801"/>
    </source>
</evidence>
<dbReference type="PANTHER" id="PTHR12370:SF3">
    <property type="entry name" value="PHOSPHOLIPASE B-LIKE 2-RELATED"/>
    <property type="match status" value="1"/>
</dbReference>